<dbReference type="PANTHER" id="PTHR21060:SF15">
    <property type="entry name" value="ACETATE KINASE-RELATED"/>
    <property type="match status" value="1"/>
</dbReference>
<sequence>MSNKILAINAGSSSLKFQLIEMPEETVITKGLVERIGLNDAVFTIEVNDDKDETVTDIPDHGEAVRLLLNKLTENGIIESLDEINGVGHRVVHGGERFSESVLITDEVIQEIEEVSDLAPLHNPANLTGINAFREVLPNVPHVAVFDTAFHQSMPEQSYLYSLPYEYYEEYGIRKYGFHGTSHKYVSERAAEMLGRPVEELRLLSCHLGNGASIAAIEGGKSIDTSMGFTPLAGVTMGTRSGNIDPALIPFIMEKTGKTANEVMNVLNKESGMLALSGFSSDLRDIEQRAEEGDERAELALEVFAARIHKYIGSYAARMHGIDGIIFTAGVGENSITMRERVLKGLEFMGVYWDPALNKVRGKETFVNYPHSPVKVMVIPTNEEVMIARDTIEKGL</sequence>
<evidence type="ECO:0000256" key="6">
    <source>
        <dbReference type="HAMAP-Rule" id="MF_00020"/>
    </source>
</evidence>
<feature type="binding site" evidence="6">
    <location>
        <position position="9"/>
    </location>
    <ligand>
        <name>Mg(2+)</name>
        <dbReference type="ChEBI" id="CHEBI:18420"/>
    </ligand>
</feature>
<dbReference type="OrthoDB" id="9802453at2"/>
<dbReference type="HAMAP" id="MF_00020">
    <property type="entry name" value="Acetate_kinase"/>
    <property type="match status" value="1"/>
</dbReference>
<evidence type="ECO:0000256" key="2">
    <source>
        <dbReference type="ARBA" id="ARBA00022679"/>
    </source>
</evidence>
<keyword evidence="2 6" id="KW-0808">Transferase</keyword>
<comment type="catalytic activity">
    <reaction evidence="6">
        <text>acetate + ATP = acetyl phosphate + ADP</text>
        <dbReference type="Rhea" id="RHEA:11352"/>
        <dbReference type="ChEBI" id="CHEBI:22191"/>
        <dbReference type="ChEBI" id="CHEBI:30089"/>
        <dbReference type="ChEBI" id="CHEBI:30616"/>
        <dbReference type="ChEBI" id="CHEBI:456216"/>
        <dbReference type="EC" id="2.7.2.1"/>
    </reaction>
</comment>
<dbReference type="PRINTS" id="PR00471">
    <property type="entry name" value="ACETATEKNASE"/>
</dbReference>
<dbReference type="RefSeq" id="WP_075034564.1">
    <property type="nucleotide sequence ID" value="NZ_FOSB01000001.1"/>
</dbReference>
<evidence type="ECO:0000256" key="5">
    <source>
        <dbReference type="ARBA" id="ARBA00022840"/>
    </source>
</evidence>
<dbReference type="CDD" id="cd24010">
    <property type="entry name" value="ASKHA_NBD_AcK_PK"/>
    <property type="match status" value="1"/>
</dbReference>
<comment type="subunit">
    <text evidence="6">Homodimer.</text>
</comment>
<feature type="active site" description="Proton donor/acceptor" evidence="6">
    <location>
        <position position="147"/>
    </location>
</feature>
<feature type="binding site" evidence="6">
    <location>
        <begin position="282"/>
        <end position="284"/>
    </location>
    <ligand>
        <name>ATP</name>
        <dbReference type="ChEBI" id="CHEBI:30616"/>
    </ligand>
</feature>
<feature type="binding site" evidence="6">
    <location>
        <begin position="330"/>
        <end position="334"/>
    </location>
    <ligand>
        <name>ATP</name>
        <dbReference type="ChEBI" id="CHEBI:30616"/>
    </ligand>
</feature>
<dbReference type="Gene3D" id="3.30.420.40">
    <property type="match status" value="2"/>
</dbReference>
<dbReference type="GO" id="GO:0005524">
    <property type="term" value="F:ATP binding"/>
    <property type="evidence" value="ECO:0007669"/>
    <property type="project" value="UniProtKB-KW"/>
</dbReference>
<dbReference type="PROSITE" id="PS01075">
    <property type="entry name" value="ACETATE_KINASE_1"/>
    <property type="match status" value="1"/>
</dbReference>
<feature type="binding site" evidence="6">
    <location>
        <position position="16"/>
    </location>
    <ligand>
        <name>ATP</name>
        <dbReference type="ChEBI" id="CHEBI:30616"/>
    </ligand>
</feature>
<dbReference type="AlphaFoldDB" id="A0A1I3NRG2"/>
<keyword evidence="5 6" id="KW-0067">ATP-binding</keyword>
<name>A0A1I3NRG2_HALDA</name>
<dbReference type="GO" id="GO:0008776">
    <property type="term" value="F:acetate kinase activity"/>
    <property type="evidence" value="ECO:0007669"/>
    <property type="project" value="UniProtKB-UniRule"/>
</dbReference>
<comment type="cofactor">
    <cofactor evidence="6">
        <name>Mg(2+)</name>
        <dbReference type="ChEBI" id="CHEBI:18420"/>
    </cofactor>
    <cofactor evidence="6">
        <name>Mn(2+)</name>
        <dbReference type="ChEBI" id="CHEBI:29035"/>
    </cofactor>
    <text evidence="6">Mg(2+). Can also accept Mn(2+).</text>
</comment>
<dbReference type="eggNOG" id="COG0282">
    <property type="taxonomic scope" value="Bacteria"/>
</dbReference>
<dbReference type="EC" id="2.7.2.1" evidence="6"/>
<evidence type="ECO:0000313" key="8">
    <source>
        <dbReference type="EMBL" id="SFJ11789.1"/>
    </source>
</evidence>
<dbReference type="PANTHER" id="PTHR21060">
    <property type="entry name" value="ACETATE KINASE"/>
    <property type="match status" value="1"/>
</dbReference>
<keyword evidence="3 6" id="KW-0547">Nucleotide-binding</keyword>
<comment type="similarity">
    <text evidence="1 6 7">Belongs to the acetokinase family.</text>
</comment>
<proteinExistence type="inferred from homology"/>
<dbReference type="PIRSF" id="PIRSF000722">
    <property type="entry name" value="Acetate_prop_kin"/>
    <property type="match status" value="1"/>
</dbReference>
<keyword evidence="9" id="KW-1185">Reference proteome</keyword>
<evidence type="ECO:0000256" key="1">
    <source>
        <dbReference type="ARBA" id="ARBA00008748"/>
    </source>
</evidence>
<protein>
    <recommendedName>
        <fullName evidence="6">Acetate kinase</fullName>
        <ecNumber evidence="6">2.7.2.1</ecNumber>
    </recommendedName>
    <alternativeName>
        <fullName evidence="6">Acetokinase</fullName>
    </alternativeName>
</protein>
<comment type="subcellular location">
    <subcellularLocation>
        <location evidence="6">Cytoplasm</location>
    </subcellularLocation>
</comment>
<dbReference type="PROSITE" id="PS01076">
    <property type="entry name" value="ACETATE_KINASE_2"/>
    <property type="match status" value="1"/>
</dbReference>
<dbReference type="Proteomes" id="UP000183557">
    <property type="component" value="Unassembled WGS sequence"/>
</dbReference>
<feature type="binding site" evidence="6">
    <location>
        <position position="90"/>
    </location>
    <ligand>
        <name>substrate</name>
    </ligand>
</feature>
<dbReference type="InterPro" id="IPR004372">
    <property type="entry name" value="Ac/propionate_kinase"/>
</dbReference>
<evidence type="ECO:0000256" key="4">
    <source>
        <dbReference type="ARBA" id="ARBA00022777"/>
    </source>
</evidence>
<feature type="site" description="Transition state stabilizer" evidence="6">
    <location>
        <position position="179"/>
    </location>
</feature>
<accession>A0A1I3NRG2</accession>
<dbReference type="InterPro" id="IPR000890">
    <property type="entry name" value="Aliphatic_acid_kin_short-chain"/>
</dbReference>
<evidence type="ECO:0000256" key="7">
    <source>
        <dbReference type="RuleBase" id="RU003835"/>
    </source>
</evidence>
<dbReference type="GO" id="GO:0006085">
    <property type="term" value="P:acetyl-CoA biosynthetic process"/>
    <property type="evidence" value="ECO:0007669"/>
    <property type="project" value="UniProtKB-UniRule"/>
</dbReference>
<comment type="function">
    <text evidence="6">Catalyzes the formation of acetyl phosphate from acetate and ATP. Can also catalyze the reverse reaction.</text>
</comment>
<keyword evidence="6" id="KW-0963">Cytoplasm</keyword>
<dbReference type="InterPro" id="IPR023865">
    <property type="entry name" value="Aliphatic_acid_kinase_CS"/>
</dbReference>
<dbReference type="EMBL" id="FOSB01000001">
    <property type="protein sequence ID" value="SFJ11789.1"/>
    <property type="molecule type" value="Genomic_DNA"/>
</dbReference>
<evidence type="ECO:0000313" key="9">
    <source>
        <dbReference type="Proteomes" id="UP000183557"/>
    </source>
</evidence>
<dbReference type="UniPathway" id="UPA00340">
    <property type="reaction ID" value="UER00458"/>
</dbReference>
<dbReference type="NCBIfam" id="TIGR00016">
    <property type="entry name" value="ackA"/>
    <property type="match status" value="1"/>
</dbReference>
<evidence type="ECO:0000256" key="3">
    <source>
        <dbReference type="ARBA" id="ARBA00022741"/>
    </source>
</evidence>
<dbReference type="GO" id="GO:0005737">
    <property type="term" value="C:cytoplasm"/>
    <property type="evidence" value="ECO:0007669"/>
    <property type="project" value="UniProtKB-SubCell"/>
</dbReference>
<dbReference type="Pfam" id="PF00871">
    <property type="entry name" value="Acetate_kinase"/>
    <property type="match status" value="1"/>
</dbReference>
<keyword evidence="4 6" id="KW-0418">Kinase</keyword>
<keyword evidence="6" id="KW-0460">Magnesium</keyword>
<dbReference type="GO" id="GO:0006083">
    <property type="term" value="P:acetate metabolic process"/>
    <property type="evidence" value="ECO:0007669"/>
    <property type="project" value="TreeGrafter"/>
</dbReference>
<reference evidence="9" key="1">
    <citation type="submission" date="2016-10" db="EMBL/GenBank/DDBJ databases">
        <authorList>
            <person name="Varghese N."/>
            <person name="Submissions S."/>
        </authorList>
    </citation>
    <scope>NUCLEOTIDE SEQUENCE [LARGE SCALE GENOMIC DNA]</scope>
    <source>
        <strain evidence="9">CGMCC 1.3704</strain>
    </source>
</reference>
<comment type="pathway">
    <text evidence="6">Metabolic intermediate biosynthesis; acetyl-CoA biosynthesis; acetyl-CoA from acetate: step 1/2.</text>
</comment>
<feature type="binding site" evidence="6">
    <location>
        <position position="383"/>
    </location>
    <ligand>
        <name>Mg(2+)</name>
        <dbReference type="ChEBI" id="CHEBI:18420"/>
    </ligand>
</feature>
<organism evidence="8 9">
    <name type="scientific">Halobacillus dabanensis</name>
    <dbReference type="NCBI Taxonomy" id="240302"/>
    <lineage>
        <taxon>Bacteria</taxon>
        <taxon>Bacillati</taxon>
        <taxon>Bacillota</taxon>
        <taxon>Bacilli</taxon>
        <taxon>Bacillales</taxon>
        <taxon>Bacillaceae</taxon>
        <taxon>Halobacillus</taxon>
    </lineage>
</organism>
<keyword evidence="6" id="KW-0479">Metal-binding</keyword>
<gene>
    <name evidence="6" type="primary">ackA</name>
    <name evidence="8" type="ORF">SAMN04487936_10153</name>
</gene>
<dbReference type="GO" id="GO:0000287">
    <property type="term" value="F:magnesium ion binding"/>
    <property type="evidence" value="ECO:0007669"/>
    <property type="project" value="UniProtKB-UniRule"/>
</dbReference>
<dbReference type="STRING" id="240302.BN982_00567"/>
<feature type="site" description="Transition state stabilizer" evidence="6">
    <location>
        <position position="240"/>
    </location>
</feature>
<feature type="binding site" evidence="6">
    <location>
        <begin position="207"/>
        <end position="211"/>
    </location>
    <ligand>
        <name>ATP</name>
        <dbReference type="ChEBI" id="CHEBI:30616"/>
    </ligand>
</feature>
<dbReference type="InterPro" id="IPR043129">
    <property type="entry name" value="ATPase_NBD"/>
</dbReference>
<dbReference type="SUPFAM" id="SSF53067">
    <property type="entry name" value="Actin-like ATPase domain"/>
    <property type="match status" value="2"/>
</dbReference>